<dbReference type="Gramene" id="C.cajan_07869.t">
    <property type="protein sequence ID" value="C.cajan_07869.t.cds1"/>
    <property type="gene ID" value="C.cajan_07869"/>
</dbReference>
<accession>A0A151U7W3</accession>
<sequence>MQSVHRSIWKAMITKYKIPTKIKDETETEKPFDSWDQNEIKRVENDAMTLNIIHSTLNSNEFFRISACTTAKVAWDLIQVTHEGTPKVRRARKITLIQEYEPLEKPSWKCNRGLLTLSTT</sequence>
<dbReference type="PANTHER" id="PTHR34676:SF8">
    <property type="entry name" value="TRANSMEMBRANE PROTEIN"/>
    <property type="match status" value="1"/>
</dbReference>
<organism evidence="1 2">
    <name type="scientific">Cajanus cajan</name>
    <name type="common">Pigeon pea</name>
    <name type="synonym">Cajanus indicus</name>
    <dbReference type="NCBI Taxonomy" id="3821"/>
    <lineage>
        <taxon>Eukaryota</taxon>
        <taxon>Viridiplantae</taxon>
        <taxon>Streptophyta</taxon>
        <taxon>Embryophyta</taxon>
        <taxon>Tracheophyta</taxon>
        <taxon>Spermatophyta</taxon>
        <taxon>Magnoliopsida</taxon>
        <taxon>eudicotyledons</taxon>
        <taxon>Gunneridae</taxon>
        <taxon>Pentapetalae</taxon>
        <taxon>rosids</taxon>
        <taxon>fabids</taxon>
        <taxon>Fabales</taxon>
        <taxon>Fabaceae</taxon>
        <taxon>Papilionoideae</taxon>
        <taxon>50 kb inversion clade</taxon>
        <taxon>NPAAA clade</taxon>
        <taxon>indigoferoid/millettioid clade</taxon>
        <taxon>Phaseoleae</taxon>
        <taxon>Cajanus</taxon>
    </lineage>
</organism>
<evidence type="ECO:0000313" key="1">
    <source>
        <dbReference type="EMBL" id="KYP75373.1"/>
    </source>
</evidence>
<keyword evidence="2" id="KW-1185">Reference proteome</keyword>
<evidence type="ECO:0008006" key="3">
    <source>
        <dbReference type="Google" id="ProtNLM"/>
    </source>
</evidence>
<reference evidence="1 2" key="1">
    <citation type="journal article" date="2012" name="Nat. Biotechnol.">
        <title>Draft genome sequence of pigeonpea (Cajanus cajan), an orphan legume crop of resource-poor farmers.</title>
        <authorList>
            <person name="Varshney R.K."/>
            <person name="Chen W."/>
            <person name="Li Y."/>
            <person name="Bharti A.K."/>
            <person name="Saxena R.K."/>
            <person name="Schlueter J.A."/>
            <person name="Donoghue M.T."/>
            <person name="Azam S."/>
            <person name="Fan G."/>
            <person name="Whaley A.M."/>
            <person name="Farmer A.D."/>
            <person name="Sheridan J."/>
            <person name="Iwata A."/>
            <person name="Tuteja R."/>
            <person name="Penmetsa R.V."/>
            <person name="Wu W."/>
            <person name="Upadhyaya H.D."/>
            <person name="Yang S.P."/>
            <person name="Shah T."/>
            <person name="Saxena K.B."/>
            <person name="Michael T."/>
            <person name="McCombie W.R."/>
            <person name="Yang B."/>
            <person name="Zhang G."/>
            <person name="Yang H."/>
            <person name="Wang J."/>
            <person name="Spillane C."/>
            <person name="Cook D.R."/>
            <person name="May G.D."/>
            <person name="Xu X."/>
            <person name="Jackson S.A."/>
        </authorList>
    </citation>
    <scope>NUCLEOTIDE SEQUENCE [LARGE SCALE GENOMIC DNA]</scope>
    <source>
        <strain evidence="2">cv. Asha</strain>
    </source>
</reference>
<dbReference type="Proteomes" id="UP000075243">
    <property type="component" value="Chromosome 2"/>
</dbReference>
<gene>
    <name evidence="1" type="ORF">KK1_008100</name>
</gene>
<proteinExistence type="predicted"/>
<evidence type="ECO:0000313" key="2">
    <source>
        <dbReference type="Proteomes" id="UP000075243"/>
    </source>
</evidence>
<dbReference type="Pfam" id="PF14223">
    <property type="entry name" value="Retrotran_gag_2"/>
    <property type="match status" value="1"/>
</dbReference>
<dbReference type="AlphaFoldDB" id="A0A151U7W3"/>
<protein>
    <recommendedName>
        <fullName evidence="3">Retrovirus-related Pol polyprotein from transposon TNT 1-94</fullName>
    </recommendedName>
</protein>
<dbReference type="PANTHER" id="PTHR34676">
    <property type="entry name" value="DUF4219 DOMAIN-CONTAINING PROTEIN-RELATED"/>
    <property type="match status" value="1"/>
</dbReference>
<dbReference type="EMBL" id="CM003604">
    <property type="protein sequence ID" value="KYP75373.1"/>
    <property type="molecule type" value="Genomic_DNA"/>
</dbReference>
<name>A0A151U7W3_CAJCA</name>